<accession>A0ABS5G1M6</accession>
<feature type="domain" description="Aminotransferase class I/classII large" evidence="8">
    <location>
        <begin position="41"/>
        <end position="401"/>
    </location>
</feature>
<dbReference type="CDD" id="cd00609">
    <property type="entry name" value="AAT_like"/>
    <property type="match status" value="1"/>
</dbReference>
<sequence>MNVLAKQPSPFKPAQRLSAIGVSEILKVTGLAAQMKREGQNVIILGAGEPDFDTPEPIKDAAARAMRDGATKYTALDGSPELKAAIRAKFKRDNGLDFAQDEITVSAGAKQVLFNAMMATLDPGDEVIIPTPFWVTYADIVAIAGGTPVLVPCSEANGFRLSPEDLARAITPRTRWLMLNSPSNPSGAAYSEHQYRPILDVLLKHPSVWLMVDDIYEHIIYDGFRFVTPVAIEPALRNRTLTVNGVSKAYAMTGWRIGYGAGPSALIKAMAVVQSQSTSCPSSISQAAAIEALTGPQDVIADRCRSFQQRRDLVVDALNSIEGISCRVPEGAFYTFASCAGLIGKTTPDGRVVEDDTVFADYLLRAAGVAVVPGSAFGLAPYFRISYATSAAELRDACQRIAAAAARLL</sequence>
<dbReference type="InterPro" id="IPR015422">
    <property type="entry name" value="PyrdxlP-dep_Trfase_small"/>
</dbReference>
<reference evidence="10" key="1">
    <citation type="journal article" date="2021" name="ISME J.">
        <title>Evolutionary origin and ecological implication of a unique nif island in free-living Bradyrhizobium lineages.</title>
        <authorList>
            <person name="Tao J."/>
        </authorList>
    </citation>
    <scope>NUCLEOTIDE SEQUENCE [LARGE SCALE GENOMIC DNA]</scope>
    <source>
        <strain evidence="10">SZCCT0094</strain>
    </source>
</reference>
<gene>
    <name evidence="9" type="ORF">JQ619_05455</name>
</gene>
<dbReference type="GO" id="GO:0008483">
    <property type="term" value="F:transaminase activity"/>
    <property type="evidence" value="ECO:0007669"/>
    <property type="project" value="UniProtKB-KW"/>
</dbReference>
<dbReference type="SUPFAM" id="SSF53383">
    <property type="entry name" value="PLP-dependent transferases"/>
    <property type="match status" value="1"/>
</dbReference>
<evidence type="ECO:0000256" key="1">
    <source>
        <dbReference type="ARBA" id="ARBA00001933"/>
    </source>
</evidence>
<keyword evidence="3 7" id="KW-0032">Aminotransferase</keyword>
<comment type="caution">
    <text evidence="9">The sequence shown here is derived from an EMBL/GenBank/DDBJ whole genome shotgun (WGS) entry which is preliminary data.</text>
</comment>
<dbReference type="PANTHER" id="PTHR46383">
    <property type="entry name" value="ASPARTATE AMINOTRANSFERASE"/>
    <property type="match status" value="1"/>
</dbReference>
<organism evidence="9 10">
    <name type="scientific">Bradyrhizobium denitrificans</name>
    <dbReference type="NCBI Taxonomy" id="2734912"/>
    <lineage>
        <taxon>Bacteria</taxon>
        <taxon>Pseudomonadati</taxon>
        <taxon>Pseudomonadota</taxon>
        <taxon>Alphaproteobacteria</taxon>
        <taxon>Hyphomicrobiales</taxon>
        <taxon>Nitrobacteraceae</taxon>
        <taxon>Bradyrhizobium</taxon>
    </lineage>
</organism>
<keyword evidence="5" id="KW-0663">Pyridoxal phosphate</keyword>
<dbReference type="InterPro" id="IPR015424">
    <property type="entry name" value="PyrdxlP-dep_Trfase"/>
</dbReference>
<keyword evidence="4 7" id="KW-0808">Transferase</keyword>
<evidence type="ECO:0000259" key="8">
    <source>
        <dbReference type="Pfam" id="PF00155"/>
    </source>
</evidence>
<protein>
    <recommendedName>
        <fullName evidence="7">Aminotransferase</fullName>
        <ecNumber evidence="7">2.6.1.-</ecNumber>
    </recommendedName>
</protein>
<evidence type="ECO:0000256" key="7">
    <source>
        <dbReference type="RuleBase" id="RU000481"/>
    </source>
</evidence>
<dbReference type="InterPro" id="IPR050596">
    <property type="entry name" value="AspAT/PAT-like"/>
</dbReference>
<dbReference type="InterPro" id="IPR004839">
    <property type="entry name" value="Aminotransferase_I/II_large"/>
</dbReference>
<evidence type="ECO:0000256" key="3">
    <source>
        <dbReference type="ARBA" id="ARBA00022576"/>
    </source>
</evidence>
<dbReference type="InterPro" id="IPR004838">
    <property type="entry name" value="NHTrfase_class1_PyrdxlP-BS"/>
</dbReference>
<evidence type="ECO:0000256" key="4">
    <source>
        <dbReference type="ARBA" id="ARBA00022679"/>
    </source>
</evidence>
<comment type="similarity">
    <text evidence="2 7">Belongs to the class-I pyridoxal-phosphate-dependent aminotransferase family.</text>
</comment>
<dbReference type="EC" id="2.6.1.-" evidence="7"/>
<comment type="cofactor">
    <cofactor evidence="1 7">
        <name>pyridoxal 5'-phosphate</name>
        <dbReference type="ChEBI" id="CHEBI:597326"/>
    </cofactor>
</comment>
<evidence type="ECO:0000313" key="9">
    <source>
        <dbReference type="EMBL" id="MBR1135202.1"/>
    </source>
</evidence>
<dbReference type="Proteomes" id="UP001314635">
    <property type="component" value="Unassembled WGS sequence"/>
</dbReference>
<dbReference type="Gene3D" id="3.90.1150.10">
    <property type="entry name" value="Aspartate Aminotransferase, domain 1"/>
    <property type="match status" value="1"/>
</dbReference>
<evidence type="ECO:0000256" key="2">
    <source>
        <dbReference type="ARBA" id="ARBA00007441"/>
    </source>
</evidence>
<evidence type="ECO:0000256" key="5">
    <source>
        <dbReference type="ARBA" id="ARBA00022898"/>
    </source>
</evidence>
<dbReference type="RefSeq" id="WP_172238635.1">
    <property type="nucleotide sequence ID" value="NZ_JABFDP010000020.1"/>
</dbReference>
<comment type="catalytic activity">
    <reaction evidence="6">
        <text>L-aspartate + 2-oxoglutarate = oxaloacetate + L-glutamate</text>
        <dbReference type="Rhea" id="RHEA:21824"/>
        <dbReference type="ChEBI" id="CHEBI:16452"/>
        <dbReference type="ChEBI" id="CHEBI:16810"/>
        <dbReference type="ChEBI" id="CHEBI:29985"/>
        <dbReference type="ChEBI" id="CHEBI:29991"/>
        <dbReference type="EC" id="2.6.1.1"/>
    </reaction>
</comment>
<dbReference type="InterPro" id="IPR015421">
    <property type="entry name" value="PyrdxlP-dep_Trfase_major"/>
</dbReference>
<dbReference type="EMBL" id="JAFCLK010000004">
    <property type="protein sequence ID" value="MBR1135202.1"/>
    <property type="molecule type" value="Genomic_DNA"/>
</dbReference>
<dbReference type="PANTHER" id="PTHR46383:SF1">
    <property type="entry name" value="ASPARTATE AMINOTRANSFERASE"/>
    <property type="match status" value="1"/>
</dbReference>
<dbReference type="PROSITE" id="PS00105">
    <property type="entry name" value="AA_TRANSFER_CLASS_1"/>
    <property type="match status" value="1"/>
</dbReference>
<dbReference type="Pfam" id="PF00155">
    <property type="entry name" value="Aminotran_1_2"/>
    <property type="match status" value="1"/>
</dbReference>
<evidence type="ECO:0000313" key="10">
    <source>
        <dbReference type="Proteomes" id="UP001314635"/>
    </source>
</evidence>
<proteinExistence type="inferred from homology"/>
<keyword evidence="10" id="KW-1185">Reference proteome</keyword>
<dbReference type="Gene3D" id="3.40.640.10">
    <property type="entry name" value="Type I PLP-dependent aspartate aminotransferase-like (Major domain)"/>
    <property type="match status" value="1"/>
</dbReference>
<evidence type="ECO:0000256" key="6">
    <source>
        <dbReference type="ARBA" id="ARBA00049185"/>
    </source>
</evidence>
<name>A0ABS5G1M6_9BRAD</name>